<evidence type="ECO:0000259" key="1">
    <source>
        <dbReference type="Pfam" id="PF04230"/>
    </source>
</evidence>
<gene>
    <name evidence="2" type="ordered locus">Metbo_0862</name>
</gene>
<keyword evidence="2" id="KW-0808">Transferase</keyword>
<accession>F0TBN5</accession>
<proteinExistence type="predicted"/>
<dbReference type="RefSeq" id="WP_013644463.1">
    <property type="nucleotide sequence ID" value="NC_015216.1"/>
</dbReference>
<dbReference type="PANTHER" id="PTHR36836:SF1">
    <property type="entry name" value="COLANIC ACID BIOSYNTHESIS PROTEIN WCAK"/>
    <property type="match status" value="1"/>
</dbReference>
<dbReference type="EMBL" id="CP002551">
    <property type="protein sequence ID" value="ADZ09112.1"/>
    <property type="molecule type" value="Genomic_DNA"/>
</dbReference>
<evidence type="ECO:0000313" key="2">
    <source>
        <dbReference type="EMBL" id="ADZ09112.1"/>
    </source>
</evidence>
<protein>
    <submittedName>
        <fullName evidence="2">Polysaccharide pyruvyl transferase</fullName>
    </submittedName>
</protein>
<reference evidence="3" key="1">
    <citation type="submission" date="2011-02" db="EMBL/GenBank/DDBJ databases">
        <title>Complete sequence of Methanobacterium sp. AL-21.</title>
        <authorList>
            <consortium name="US DOE Joint Genome Institute"/>
            <person name="Lucas S."/>
            <person name="Copeland A."/>
            <person name="Lapidus A."/>
            <person name="Cheng J.-F."/>
            <person name="Goodwin L."/>
            <person name="Pitluck S."/>
            <person name="Chertkov O."/>
            <person name="Detter J.C."/>
            <person name="Han C."/>
            <person name="Tapia R."/>
            <person name="Land M."/>
            <person name="Hauser L."/>
            <person name="Kyrpides N."/>
            <person name="Ivanova N."/>
            <person name="Mikhailova N."/>
            <person name="Pagani I."/>
            <person name="Cadillo-Quiroz H."/>
            <person name="Imachi H."/>
            <person name="Zinder S."/>
            <person name="Liu W."/>
            <person name="Woyke T."/>
        </authorList>
    </citation>
    <scope>NUCLEOTIDE SEQUENCE [LARGE SCALE GENOMIC DNA]</scope>
    <source>
        <strain evidence="3">AL-21</strain>
    </source>
</reference>
<dbReference type="InterPro" id="IPR007345">
    <property type="entry name" value="Polysacch_pyruvyl_Trfase"/>
</dbReference>
<keyword evidence="3" id="KW-1185">Reference proteome</keyword>
<organism evidence="2 3">
    <name type="scientific">Methanobacterium lacus (strain AL-21)</name>
    <dbReference type="NCBI Taxonomy" id="877455"/>
    <lineage>
        <taxon>Archaea</taxon>
        <taxon>Methanobacteriati</taxon>
        <taxon>Methanobacteriota</taxon>
        <taxon>Methanomada group</taxon>
        <taxon>Methanobacteria</taxon>
        <taxon>Methanobacteriales</taxon>
        <taxon>Methanobacteriaceae</taxon>
        <taxon>Methanobacterium</taxon>
    </lineage>
</organism>
<dbReference type="Pfam" id="PF04230">
    <property type="entry name" value="PS_pyruv_trans"/>
    <property type="match status" value="1"/>
</dbReference>
<feature type="domain" description="Polysaccharide pyruvyl transferase" evidence="1">
    <location>
        <begin position="12"/>
        <end position="341"/>
    </location>
</feature>
<dbReference type="eggNOG" id="arCOG04826">
    <property type="taxonomic scope" value="Archaea"/>
</dbReference>
<dbReference type="HOGENOM" id="CLU_039510_2_0_2"/>
<evidence type="ECO:0000313" key="3">
    <source>
        <dbReference type="Proteomes" id="UP000007490"/>
    </source>
</evidence>
<dbReference type="GeneID" id="10277311"/>
<dbReference type="OrthoDB" id="135600at2157"/>
<reference evidence="2 3" key="2">
    <citation type="journal article" date="2014" name="Int. J. Syst. Evol. Microbiol.">
        <title>Methanobacterium paludis sp. nov. and a novel strain of Methanobacterium lacus isolated from northern peatlands.</title>
        <authorList>
            <person name="Cadillo-Quiroz H."/>
            <person name="Brauer S.L."/>
            <person name="Goodson N."/>
            <person name="Yavitt J.B."/>
            <person name="Zinder S.H."/>
        </authorList>
    </citation>
    <scope>NUCLEOTIDE SEQUENCE [LARGE SCALE GENOMIC DNA]</scope>
    <source>
        <strain evidence="2 3">AL-21</strain>
    </source>
</reference>
<dbReference type="KEGG" id="mel:Metbo_0862"/>
<dbReference type="AlphaFoldDB" id="F0TBN5"/>
<dbReference type="GO" id="GO:0016740">
    <property type="term" value="F:transferase activity"/>
    <property type="evidence" value="ECO:0007669"/>
    <property type="project" value="UniProtKB-KW"/>
</dbReference>
<sequence>MKILLTNVGEKNKGNSALIISTIETLKHYMPKTKFILIGGGNGEINNLKIEKQFSSELSIKKPDKTIKTFYYLFYCSLIRLIRILGFNCSIKKKSPLYYYDYVDVVINSGGDHFSGEYGIAVLNNFINLSYSIFLGKKVILYGESLGYYKNKNINWIARIVFNRVDLILVRDELSVKYLHDNHINNNKIAFTADPAFLLEVIPESEIVTILKSEKVDIKKPIVGMNPSGLISRFDKTECGNDEKIIQIFVKIIDYLIEEKNVNILLIPHDYTPYYDDRKVINSIFEKSNYKSSIFVINGEYDPRELKGIISKCDMFIGSRMHATIASTSSLVPTIGIAYSHKMKGIIGKMLGQEKYIIDINDFDYQKLLILVIDMWNNRADIKKELEIVIPLVKEKSSLNGKLVKELIMSES</sequence>
<dbReference type="Proteomes" id="UP000007490">
    <property type="component" value="Chromosome"/>
</dbReference>
<dbReference type="STRING" id="877455.Metbo_0862"/>
<dbReference type="PANTHER" id="PTHR36836">
    <property type="entry name" value="COLANIC ACID BIOSYNTHESIS PROTEIN WCAK"/>
    <property type="match status" value="1"/>
</dbReference>
<name>F0TBN5_METLA</name>